<evidence type="ECO:0000256" key="4">
    <source>
        <dbReference type="PIRSR" id="PIRSR000429-1"/>
    </source>
</evidence>
<dbReference type="STRING" id="446470.Snas_3891"/>
<feature type="active site" description="Proton acceptor" evidence="4">
    <location>
        <position position="386"/>
    </location>
</feature>
<dbReference type="Pfam" id="PF02803">
    <property type="entry name" value="Thiolase_C"/>
    <property type="match status" value="1"/>
</dbReference>
<feature type="active site" description="Proton acceptor" evidence="4">
    <location>
        <position position="356"/>
    </location>
</feature>
<dbReference type="GO" id="GO:0003988">
    <property type="term" value="F:acetyl-CoA C-acyltransferase activity"/>
    <property type="evidence" value="ECO:0007669"/>
    <property type="project" value="UniProtKB-EC"/>
</dbReference>
<accession>D3PYW3</accession>
<dbReference type="PIRSF" id="PIRSF000429">
    <property type="entry name" value="Ac-CoA_Ac_transf"/>
    <property type="match status" value="1"/>
</dbReference>
<dbReference type="PANTHER" id="PTHR43365:SF1">
    <property type="entry name" value="ACETYL-COA C-ACYLTRANSFERASE"/>
    <property type="match status" value="1"/>
</dbReference>
<dbReference type="EC" id="2.3.1.16" evidence="8"/>
<dbReference type="SUPFAM" id="SSF53901">
    <property type="entry name" value="Thiolase-like"/>
    <property type="match status" value="2"/>
</dbReference>
<dbReference type="InterPro" id="IPR020616">
    <property type="entry name" value="Thiolase_N"/>
</dbReference>
<evidence type="ECO:0000313" key="9">
    <source>
        <dbReference type="Proteomes" id="UP000000844"/>
    </source>
</evidence>
<evidence type="ECO:0000259" key="7">
    <source>
        <dbReference type="Pfam" id="PF02803"/>
    </source>
</evidence>
<organism evidence="8 9">
    <name type="scientific">Stackebrandtia nassauensis (strain DSM 44728 / CIP 108903 / NRRL B-16338 / NBRC 102104 / LLR-40K-21)</name>
    <dbReference type="NCBI Taxonomy" id="446470"/>
    <lineage>
        <taxon>Bacteria</taxon>
        <taxon>Bacillati</taxon>
        <taxon>Actinomycetota</taxon>
        <taxon>Actinomycetes</taxon>
        <taxon>Glycomycetales</taxon>
        <taxon>Glycomycetaceae</taxon>
        <taxon>Stackebrandtia</taxon>
    </lineage>
</organism>
<dbReference type="Pfam" id="PF00108">
    <property type="entry name" value="Thiolase_N"/>
    <property type="match status" value="1"/>
</dbReference>
<sequence>MAEAFIYDWVRTPRGKGKGGSLHSVKPVSLASGLLDALRERGGFDTTRVDDVVLGCVTPINEQGGDIARAAVLMSGWDRETSGVQVNRFCASGLEAVNLAAAKVASGFEDVAVAGGVESMSRNKMASDGGAWFLDPETNLRTGFVPQGISADLIATREGYSREDVDAVAVASHAKAAAAWQDKRFARSVVPVVDVNGQTLLDTDETIRPGTSLETLAGLKPSFADVGAFGFDSVAINRYPEVEYIRHVHHAGNSSGIVDGAAAMLIASERGGQALGLRPRARIRAAAVTGTEPTIMLTGPAPAARKALARAGMAATDIDLYEMNEAFASAVLKFQRELDVDDDILNVNGGAIAMGHPLGATGCMILGTLVDELERRDLNTGLATLCVGGGMGIATIVERV</sequence>
<dbReference type="InterPro" id="IPR020617">
    <property type="entry name" value="Thiolase_C"/>
</dbReference>
<evidence type="ECO:0000256" key="2">
    <source>
        <dbReference type="ARBA" id="ARBA00022679"/>
    </source>
</evidence>
<feature type="active site" description="Acyl-thioester intermediate" evidence="4">
    <location>
        <position position="90"/>
    </location>
</feature>
<dbReference type="InterPro" id="IPR016039">
    <property type="entry name" value="Thiolase-like"/>
</dbReference>
<dbReference type="InterPro" id="IPR020615">
    <property type="entry name" value="Thiolase_acyl_enz_int_AS"/>
</dbReference>
<gene>
    <name evidence="8" type="ordered locus">Snas_3891</name>
</gene>
<dbReference type="NCBIfam" id="NF006090">
    <property type="entry name" value="PRK08242.1"/>
    <property type="match status" value="1"/>
</dbReference>
<evidence type="ECO:0000256" key="3">
    <source>
        <dbReference type="ARBA" id="ARBA00023315"/>
    </source>
</evidence>
<evidence type="ECO:0000256" key="1">
    <source>
        <dbReference type="ARBA" id="ARBA00010982"/>
    </source>
</evidence>
<dbReference type="AlphaFoldDB" id="D3PYW3"/>
<feature type="domain" description="Thiolase N-terminal" evidence="6">
    <location>
        <begin position="6"/>
        <end position="227"/>
    </location>
</feature>
<reference evidence="8 9" key="1">
    <citation type="journal article" date="2009" name="Stand. Genomic Sci.">
        <title>Complete genome sequence of Stackebrandtia nassauensis type strain (LLR-40K-21).</title>
        <authorList>
            <person name="Munk C."/>
            <person name="Lapidus A."/>
            <person name="Copeland A."/>
            <person name="Jando M."/>
            <person name="Mayilraj S."/>
            <person name="Glavina Del Rio T."/>
            <person name="Nolan M."/>
            <person name="Chen F."/>
            <person name="Lucas S."/>
            <person name="Tice H."/>
            <person name="Cheng J.F."/>
            <person name="Han C."/>
            <person name="Detter J.C."/>
            <person name="Bruce D."/>
            <person name="Goodwin L."/>
            <person name="Chain P."/>
            <person name="Pitluck S."/>
            <person name="Goker M."/>
            <person name="Ovchinikova G."/>
            <person name="Pati A."/>
            <person name="Ivanova N."/>
            <person name="Mavromatis K."/>
            <person name="Chen A."/>
            <person name="Palaniappan K."/>
            <person name="Land M."/>
            <person name="Hauser L."/>
            <person name="Chang Y.J."/>
            <person name="Jeffries C.D."/>
            <person name="Bristow J."/>
            <person name="Eisen J.A."/>
            <person name="Markowitz V."/>
            <person name="Hugenholtz P."/>
            <person name="Kyrpides N.C."/>
            <person name="Klenk H.P."/>
        </authorList>
    </citation>
    <scope>NUCLEOTIDE SEQUENCE [LARGE SCALE GENOMIC DNA]</scope>
    <source>
        <strain evidence="9">DSM 44728 / CIP 108903 / NRRL B-16338 / NBRC 102104 / LLR-40K-21</strain>
    </source>
</reference>
<dbReference type="PROSITE" id="PS00737">
    <property type="entry name" value="THIOLASE_2"/>
    <property type="match status" value="1"/>
</dbReference>
<keyword evidence="2 5" id="KW-0808">Transferase</keyword>
<dbReference type="KEGG" id="sna:Snas_3891"/>
<comment type="similarity">
    <text evidence="1 5">Belongs to the thiolase-like superfamily. Thiolase family.</text>
</comment>
<name>D3PYW3_STANL</name>
<evidence type="ECO:0000259" key="6">
    <source>
        <dbReference type="Pfam" id="PF00108"/>
    </source>
</evidence>
<feature type="domain" description="Thiolase C-terminal" evidence="7">
    <location>
        <begin position="278"/>
        <end position="399"/>
    </location>
</feature>
<dbReference type="HOGENOM" id="CLU_031026_2_3_11"/>
<dbReference type="CDD" id="cd00751">
    <property type="entry name" value="thiolase"/>
    <property type="match status" value="1"/>
</dbReference>
<dbReference type="RefSeq" id="WP_013019117.1">
    <property type="nucleotide sequence ID" value="NC_013947.1"/>
</dbReference>
<keyword evidence="9" id="KW-1185">Reference proteome</keyword>
<dbReference type="PROSITE" id="PS00098">
    <property type="entry name" value="THIOLASE_1"/>
    <property type="match status" value="1"/>
</dbReference>
<dbReference type="PANTHER" id="PTHR43365">
    <property type="entry name" value="BLR7806 PROTEIN"/>
    <property type="match status" value="1"/>
</dbReference>
<dbReference type="InterPro" id="IPR020610">
    <property type="entry name" value="Thiolase_AS"/>
</dbReference>
<evidence type="ECO:0000256" key="5">
    <source>
        <dbReference type="RuleBase" id="RU003557"/>
    </source>
</evidence>
<dbReference type="InterPro" id="IPR020613">
    <property type="entry name" value="Thiolase_CS"/>
</dbReference>
<dbReference type="eggNOG" id="COG0183">
    <property type="taxonomic scope" value="Bacteria"/>
</dbReference>
<dbReference type="OrthoDB" id="9764638at2"/>
<dbReference type="Gene3D" id="3.40.47.10">
    <property type="match status" value="2"/>
</dbReference>
<proteinExistence type="inferred from homology"/>
<dbReference type="NCBIfam" id="TIGR01930">
    <property type="entry name" value="AcCoA-C-Actrans"/>
    <property type="match status" value="1"/>
</dbReference>
<dbReference type="Proteomes" id="UP000000844">
    <property type="component" value="Chromosome"/>
</dbReference>
<evidence type="ECO:0000313" key="8">
    <source>
        <dbReference type="EMBL" id="ADD43546.1"/>
    </source>
</evidence>
<protein>
    <submittedName>
        <fullName evidence="8">Acetyl-CoA acetyltransferase</fullName>
        <ecNumber evidence="8">2.3.1.16</ecNumber>
    </submittedName>
</protein>
<dbReference type="EMBL" id="CP001778">
    <property type="protein sequence ID" value="ADD43546.1"/>
    <property type="molecule type" value="Genomic_DNA"/>
</dbReference>
<dbReference type="InterPro" id="IPR002155">
    <property type="entry name" value="Thiolase"/>
</dbReference>
<keyword evidence="3 5" id="KW-0012">Acyltransferase</keyword>
<dbReference type="PROSITE" id="PS00099">
    <property type="entry name" value="THIOLASE_3"/>
    <property type="match status" value="1"/>
</dbReference>